<accession>A0A8S0ZVJ2</accession>
<comment type="caution">
    <text evidence="2">The sequence shown here is derived from an EMBL/GenBank/DDBJ whole genome shotgun (WGS) entry which is preliminary data.</text>
</comment>
<reference evidence="2 3" key="1">
    <citation type="submission" date="2020-04" db="EMBL/GenBank/DDBJ databases">
        <authorList>
            <person name="Wallbank WR R."/>
            <person name="Pardo Diaz C."/>
            <person name="Kozak K."/>
            <person name="Martin S."/>
            <person name="Jiggins C."/>
            <person name="Moest M."/>
            <person name="Warren A I."/>
            <person name="Byers J.R.P. K."/>
            <person name="Montejo-Kovacevich G."/>
            <person name="Yen C E."/>
        </authorList>
    </citation>
    <scope>NUCLEOTIDE SEQUENCE [LARGE SCALE GENOMIC DNA]</scope>
</reference>
<evidence type="ECO:0000313" key="3">
    <source>
        <dbReference type="Proteomes" id="UP000494106"/>
    </source>
</evidence>
<dbReference type="OrthoDB" id="7468066at2759"/>
<feature type="compositionally biased region" description="Low complexity" evidence="1">
    <location>
        <begin position="98"/>
        <end position="115"/>
    </location>
</feature>
<sequence length="220" mass="24343">MNIYLFLEYYLRLDEKALRPSLRHHIAHFCPNLDIARKCIRKCMERGKPAFCGKDHVCYCGHKYDSYHQDVPVNVNDTYEAFQDLYEKYFGPRIDPESSTTTTDKNKTLLNTSKTAITIDSNESGSKESGSKESGSKEIESKESGSKESGSKETESKEPESKETHSKETGSKETDSKETGSKETGSKETGSKETGSKESATTTENAATESETTSTTSAPA</sequence>
<feature type="compositionally biased region" description="Low complexity" evidence="1">
    <location>
        <begin position="198"/>
        <end position="220"/>
    </location>
</feature>
<evidence type="ECO:0000313" key="2">
    <source>
        <dbReference type="EMBL" id="CAB3235970.1"/>
    </source>
</evidence>
<organism evidence="2 3">
    <name type="scientific">Arctia plantaginis</name>
    <name type="common">Wood tiger moth</name>
    <name type="synonym">Phalaena plantaginis</name>
    <dbReference type="NCBI Taxonomy" id="874455"/>
    <lineage>
        <taxon>Eukaryota</taxon>
        <taxon>Metazoa</taxon>
        <taxon>Ecdysozoa</taxon>
        <taxon>Arthropoda</taxon>
        <taxon>Hexapoda</taxon>
        <taxon>Insecta</taxon>
        <taxon>Pterygota</taxon>
        <taxon>Neoptera</taxon>
        <taxon>Endopterygota</taxon>
        <taxon>Lepidoptera</taxon>
        <taxon>Glossata</taxon>
        <taxon>Ditrysia</taxon>
        <taxon>Noctuoidea</taxon>
        <taxon>Erebidae</taxon>
        <taxon>Arctiinae</taxon>
        <taxon>Arctia</taxon>
    </lineage>
</organism>
<evidence type="ECO:0000256" key="1">
    <source>
        <dbReference type="SAM" id="MobiDB-lite"/>
    </source>
</evidence>
<keyword evidence="3" id="KW-1185">Reference proteome</keyword>
<feature type="region of interest" description="Disordered" evidence="1">
    <location>
        <begin position="93"/>
        <end position="220"/>
    </location>
</feature>
<feature type="compositionally biased region" description="Basic and acidic residues" evidence="1">
    <location>
        <begin position="125"/>
        <end position="196"/>
    </location>
</feature>
<protein>
    <submittedName>
        <fullName evidence="2">Uncharacterized protein</fullName>
    </submittedName>
</protein>
<proteinExistence type="predicted"/>
<dbReference type="Proteomes" id="UP000494106">
    <property type="component" value="Unassembled WGS sequence"/>
</dbReference>
<gene>
    <name evidence="2" type="ORF">APLA_LOCUS6379</name>
</gene>
<dbReference type="EMBL" id="CADEBC010000485">
    <property type="protein sequence ID" value="CAB3235970.1"/>
    <property type="molecule type" value="Genomic_DNA"/>
</dbReference>
<name>A0A8S0ZVJ2_ARCPL</name>
<dbReference type="AlphaFoldDB" id="A0A8S0ZVJ2"/>